<name>A0A9D4HIH4_DREPO</name>
<evidence type="ECO:0000313" key="2">
    <source>
        <dbReference type="Proteomes" id="UP000828390"/>
    </source>
</evidence>
<dbReference type="AlphaFoldDB" id="A0A9D4HIH4"/>
<comment type="caution">
    <text evidence="1">The sequence shown here is derived from an EMBL/GenBank/DDBJ whole genome shotgun (WGS) entry which is preliminary data.</text>
</comment>
<dbReference type="EMBL" id="JAIWYP010000013">
    <property type="protein sequence ID" value="KAH3720410.1"/>
    <property type="molecule type" value="Genomic_DNA"/>
</dbReference>
<accession>A0A9D4HIH4</accession>
<organism evidence="1 2">
    <name type="scientific">Dreissena polymorpha</name>
    <name type="common">Zebra mussel</name>
    <name type="synonym">Mytilus polymorpha</name>
    <dbReference type="NCBI Taxonomy" id="45954"/>
    <lineage>
        <taxon>Eukaryota</taxon>
        <taxon>Metazoa</taxon>
        <taxon>Spiralia</taxon>
        <taxon>Lophotrochozoa</taxon>
        <taxon>Mollusca</taxon>
        <taxon>Bivalvia</taxon>
        <taxon>Autobranchia</taxon>
        <taxon>Heteroconchia</taxon>
        <taxon>Euheterodonta</taxon>
        <taxon>Imparidentia</taxon>
        <taxon>Neoheterodontei</taxon>
        <taxon>Myida</taxon>
        <taxon>Dreissenoidea</taxon>
        <taxon>Dreissenidae</taxon>
        <taxon>Dreissena</taxon>
    </lineage>
</organism>
<reference evidence="1" key="1">
    <citation type="journal article" date="2019" name="bioRxiv">
        <title>The Genome of the Zebra Mussel, Dreissena polymorpha: A Resource for Invasive Species Research.</title>
        <authorList>
            <person name="McCartney M.A."/>
            <person name="Auch B."/>
            <person name="Kono T."/>
            <person name="Mallez S."/>
            <person name="Zhang Y."/>
            <person name="Obille A."/>
            <person name="Becker A."/>
            <person name="Abrahante J.E."/>
            <person name="Garbe J."/>
            <person name="Badalamenti J.P."/>
            <person name="Herman A."/>
            <person name="Mangelson H."/>
            <person name="Liachko I."/>
            <person name="Sullivan S."/>
            <person name="Sone E.D."/>
            <person name="Koren S."/>
            <person name="Silverstein K.A.T."/>
            <person name="Beckman K.B."/>
            <person name="Gohl D.M."/>
        </authorList>
    </citation>
    <scope>NUCLEOTIDE SEQUENCE</scope>
    <source>
        <strain evidence="1">Duluth1</strain>
        <tissue evidence="1">Whole animal</tissue>
    </source>
</reference>
<reference evidence="1" key="2">
    <citation type="submission" date="2020-11" db="EMBL/GenBank/DDBJ databases">
        <authorList>
            <person name="McCartney M.A."/>
            <person name="Auch B."/>
            <person name="Kono T."/>
            <person name="Mallez S."/>
            <person name="Becker A."/>
            <person name="Gohl D.M."/>
            <person name="Silverstein K.A.T."/>
            <person name="Koren S."/>
            <person name="Bechman K.B."/>
            <person name="Herman A."/>
            <person name="Abrahante J.E."/>
            <person name="Garbe J."/>
        </authorList>
    </citation>
    <scope>NUCLEOTIDE SEQUENCE</scope>
    <source>
        <strain evidence="1">Duluth1</strain>
        <tissue evidence="1">Whole animal</tissue>
    </source>
</reference>
<keyword evidence="2" id="KW-1185">Reference proteome</keyword>
<protein>
    <submittedName>
        <fullName evidence="1">Uncharacterized protein</fullName>
    </submittedName>
</protein>
<evidence type="ECO:0000313" key="1">
    <source>
        <dbReference type="EMBL" id="KAH3720410.1"/>
    </source>
</evidence>
<proteinExistence type="predicted"/>
<gene>
    <name evidence="1" type="ORF">DPMN_063309</name>
</gene>
<sequence>MFLNRSEYIIRTQVLTKFPENWTLNFTSRVLTRRTTDKRRSQNLTMGTMCPGELKTNDLTKFHKDWTQNVTSRNVTYRVLTRKTDKRKNAPPTTRTIFEHVQDIIGKNLLTKFHDDRTINMAFRVFTRKHATPPWRPYIIGLNSLTKFHDDRTINVASRVLTRKNAPSPGGHFHEDWNINVACRVLIRFYYSHIGIIF</sequence>
<dbReference type="Proteomes" id="UP000828390">
    <property type="component" value="Unassembled WGS sequence"/>
</dbReference>